<organism evidence="3 4">
    <name type="scientific">Herrania umbratica</name>
    <dbReference type="NCBI Taxonomy" id="108875"/>
    <lineage>
        <taxon>Eukaryota</taxon>
        <taxon>Viridiplantae</taxon>
        <taxon>Streptophyta</taxon>
        <taxon>Embryophyta</taxon>
        <taxon>Tracheophyta</taxon>
        <taxon>Spermatophyta</taxon>
        <taxon>Magnoliopsida</taxon>
        <taxon>eudicotyledons</taxon>
        <taxon>Gunneridae</taxon>
        <taxon>Pentapetalae</taxon>
        <taxon>rosids</taxon>
        <taxon>malvids</taxon>
        <taxon>Malvales</taxon>
        <taxon>Malvaceae</taxon>
        <taxon>Byttnerioideae</taxon>
        <taxon>Herrania</taxon>
    </lineage>
</organism>
<dbReference type="Proteomes" id="UP000504621">
    <property type="component" value="Unplaced"/>
</dbReference>
<dbReference type="RefSeq" id="XP_021288729.1">
    <property type="nucleotide sequence ID" value="XM_021433054.1"/>
</dbReference>
<feature type="signal peptide" evidence="2">
    <location>
        <begin position="1"/>
        <end position="22"/>
    </location>
</feature>
<dbReference type="GeneID" id="110419919"/>
<name>A0A6J1AQE4_9ROSI</name>
<evidence type="ECO:0000256" key="2">
    <source>
        <dbReference type="SAM" id="SignalP"/>
    </source>
</evidence>
<feature type="region of interest" description="Disordered" evidence="1">
    <location>
        <begin position="79"/>
        <end position="141"/>
    </location>
</feature>
<feature type="compositionally biased region" description="Basic and acidic residues" evidence="1">
    <location>
        <begin position="79"/>
        <end position="93"/>
    </location>
</feature>
<sequence>MASFKVLFCLSLHALFFISSSGTRLFHPFSITGQALKEEAKSQNKVSTDKLEIIDRHFESKQFSGLGRWTLAVEVKVHPETNSDRQDVSDRNHAPKQNPSSSKRAMIEEAREAIKASVQRHGGNPFESKRLSPGGPDPHHH</sequence>
<dbReference type="AlphaFoldDB" id="A0A6J1AQE4"/>
<feature type="chain" id="PRO_5026971166" evidence="2">
    <location>
        <begin position="23"/>
        <end position="141"/>
    </location>
</feature>
<proteinExistence type="predicted"/>
<evidence type="ECO:0000313" key="3">
    <source>
        <dbReference type="Proteomes" id="UP000504621"/>
    </source>
</evidence>
<reference evidence="4" key="1">
    <citation type="submission" date="2025-08" db="UniProtKB">
        <authorList>
            <consortium name="RefSeq"/>
        </authorList>
    </citation>
    <scope>IDENTIFICATION</scope>
    <source>
        <tissue evidence="4">Leaf</tissue>
    </source>
</reference>
<keyword evidence="2" id="KW-0732">Signal</keyword>
<feature type="compositionally biased region" description="Basic and acidic residues" evidence="1">
    <location>
        <begin position="105"/>
        <end position="114"/>
    </location>
</feature>
<evidence type="ECO:0000313" key="4">
    <source>
        <dbReference type="RefSeq" id="XP_021288729.1"/>
    </source>
</evidence>
<keyword evidence="3" id="KW-1185">Reference proteome</keyword>
<dbReference type="OrthoDB" id="1413556at2759"/>
<accession>A0A6J1AQE4</accession>
<evidence type="ECO:0000256" key="1">
    <source>
        <dbReference type="SAM" id="MobiDB-lite"/>
    </source>
</evidence>
<gene>
    <name evidence="4" type="primary">LOC110419919</name>
</gene>
<protein>
    <submittedName>
        <fullName evidence="4">Uncharacterized protein LOC110419919</fullName>
    </submittedName>
</protein>